<evidence type="ECO:0000313" key="2">
    <source>
        <dbReference type="EMBL" id="AKV02764.1"/>
    </source>
</evidence>
<keyword evidence="3" id="KW-1185">Reference proteome</keyword>
<dbReference type="Proteomes" id="UP000064967">
    <property type="component" value="Chromosome"/>
</dbReference>
<dbReference type="RefSeq" id="WP_146653633.1">
    <property type="nucleotide sequence ID" value="NZ_CP012333.1"/>
</dbReference>
<dbReference type="EMBL" id="CP012333">
    <property type="protein sequence ID" value="AKV02764.1"/>
    <property type="molecule type" value="Genomic_DNA"/>
</dbReference>
<sequence length="313" mass="34457">MPFFSRSRARRHALAAVILAGGASLSSPALALDKQGSAHGGEVSSGDEPEGFDVEGAAMIGVSILNKSYAARPDNTGLALMRYAAHFDVDLIGRKLSIPIDLNFFTDKERKGLLVFAPTEFDFISGVATSHSIARGIDGELGARFEIDLPVDRGGFSQKYADIRARSLYSLAQIWPSLGRDLVDGDISGAFTLGWFAINPTYAARPDNTGLALFRYAAHTELSVWHDHLSLGFDATMFTDRQTNAFRPSELDATYEIIGRIGHYELHLAYERDMPLDTRSLVQDFVYALLVFDFDLRHDILRPVEQRGTIISP</sequence>
<gene>
    <name evidence="2" type="ORF">AKJ09_09427</name>
</gene>
<proteinExistence type="predicted"/>
<name>A0A0K1QAK4_9BACT</name>
<feature type="signal peptide" evidence="1">
    <location>
        <begin position="1"/>
        <end position="31"/>
    </location>
</feature>
<dbReference type="STRING" id="1391654.AKJ09_09427"/>
<evidence type="ECO:0000256" key="1">
    <source>
        <dbReference type="SAM" id="SignalP"/>
    </source>
</evidence>
<dbReference type="OrthoDB" id="9776535at2"/>
<dbReference type="AlphaFoldDB" id="A0A0K1QAK4"/>
<organism evidence="2 3">
    <name type="scientific">Labilithrix luteola</name>
    <dbReference type="NCBI Taxonomy" id="1391654"/>
    <lineage>
        <taxon>Bacteria</taxon>
        <taxon>Pseudomonadati</taxon>
        <taxon>Myxococcota</taxon>
        <taxon>Polyangia</taxon>
        <taxon>Polyangiales</taxon>
        <taxon>Labilitrichaceae</taxon>
        <taxon>Labilithrix</taxon>
    </lineage>
</organism>
<feature type="chain" id="PRO_5005466881" description="Transporter" evidence="1">
    <location>
        <begin position="32"/>
        <end position="313"/>
    </location>
</feature>
<keyword evidence="1" id="KW-0732">Signal</keyword>
<evidence type="ECO:0008006" key="4">
    <source>
        <dbReference type="Google" id="ProtNLM"/>
    </source>
</evidence>
<reference evidence="2 3" key="1">
    <citation type="submission" date="2015-08" db="EMBL/GenBank/DDBJ databases">
        <authorList>
            <person name="Babu N.S."/>
            <person name="Beckwith C.J."/>
            <person name="Beseler K.G."/>
            <person name="Brison A."/>
            <person name="Carone J.V."/>
            <person name="Caskin T.P."/>
            <person name="Diamond M."/>
            <person name="Durham M.E."/>
            <person name="Foxe J.M."/>
            <person name="Go M."/>
            <person name="Henderson B.A."/>
            <person name="Jones I.B."/>
            <person name="McGettigan J.A."/>
            <person name="Micheletti S.J."/>
            <person name="Nasrallah M.E."/>
            <person name="Ortiz D."/>
            <person name="Piller C.R."/>
            <person name="Privatt S.R."/>
            <person name="Schneider S.L."/>
            <person name="Sharp S."/>
            <person name="Smith T.C."/>
            <person name="Stanton J.D."/>
            <person name="Ullery H.E."/>
            <person name="Wilson R.J."/>
            <person name="Serrano M.G."/>
            <person name="Buck G."/>
            <person name="Lee V."/>
            <person name="Wang Y."/>
            <person name="Carvalho R."/>
            <person name="Voegtly L."/>
            <person name="Shi R."/>
            <person name="Duckworth R."/>
            <person name="Johnson A."/>
            <person name="Loviza R."/>
            <person name="Walstead R."/>
            <person name="Shah Z."/>
            <person name="Kiflezghi M."/>
            <person name="Wade K."/>
            <person name="Ball S.L."/>
            <person name="Bradley K.W."/>
            <person name="Asai D.J."/>
            <person name="Bowman C.A."/>
            <person name="Russell D.A."/>
            <person name="Pope W.H."/>
            <person name="Jacobs-Sera D."/>
            <person name="Hendrix R.W."/>
            <person name="Hatfull G.F."/>
        </authorList>
    </citation>
    <scope>NUCLEOTIDE SEQUENCE [LARGE SCALE GENOMIC DNA]</scope>
    <source>
        <strain evidence="2 3">DSM 27648</strain>
    </source>
</reference>
<evidence type="ECO:0000313" key="3">
    <source>
        <dbReference type="Proteomes" id="UP000064967"/>
    </source>
</evidence>
<accession>A0A0K1QAK4</accession>
<dbReference type="KEGG" id="llu:AKJ09_09427"/>
<protein>
    <recommendedName>
        <fullName evidence="4">Transporter</fullName>
    </recommendedName>
</protein>